<dbReference type="InterPro" id="IPR029063">
    <property type="entry name" value="SAM-dependent_MTases_sf"/>
</dbReference>
<dbReference type="InterPro" id="IPR041698">
    <property type="entry name" value="Methyltransf_25"/>
</dbReference>
<keyword evidence="6" id="KW-1185">Reference proteome</keyword>
<dbReference type="GO" id="GO:0008168">
    <property type="term" value="F:methyltransferase activity"/>
    <property type="evidence" value="ECO:0007669"/>
    <property type="project" value="UniProtKB-KW"/>
</dbReference>
<feature type="domain" description="Methyltransferase" evidence="4">
    <location>
        <begin position="15"/>
        <end position="108"/>
    </location>
</feature>
<dbReference type="AlphaFoldDB" id="A0A344U9D4"/>
<proteinExistence type="predicted"/>
<dbReference type="Pfam" id="PF13649">
    <property type="entry name" value="Methyltransf_25"/>
    <property type="match status" value="1"/>
</dbReference>
<sequence>MLLAPAEGLPPGRALDLGCGAGGNALALAERGWRVTGVDLAPRAIASTRAGACARGLDDRVELAVADSAVWQPETTYGFALSSYALPPRGPARTATLAILATALAPGGILALGEWDEEACDWGAPGDLATLAELTEAFAALGLDIVRAERKVVPRIQHPGADHAVIVIARKPHDTLESAG</sequence>
<dbReference type="Gene3D" id="3.40.50.150">
    <property type="entry name" value="Vaccinia Virus protein VP39"/>
    <property type="match status" value="1"/>
</dbReference>
<evidence type="ECO:0000256" key="3">
    <source>
        <dbReference type="ARBA" id="ARBA00022691"/>
    </source>
</evidence>
<evidence type="ECO:0000259" key="4">
    <source>
        <dbReference type="Pfam" id="PF13649"/>
    </source>
</evidence>
<dbReference type="Proteomes" id="UP000252004">
    <property type="component" value="Chromosome"/>
</dbReference>
<evidence type="ECO:0000313" key="6">
    <source>
        <dbReference type="Proteomes" id="UP000252004"/>
    </source>
</evidence>
<dbReference type="EMBL" id="CP030862">
    <property type="protein sequence ID" value="AXE27505.1"/>
    <property type="molecule type" value="Genomic_DNA"/>
</dbReference>
<dbReference type="PANTHER" id="PTHR43464:SF19">
    <property type="entry name" value="UBIQUINONE BIOSYNTHESIS O-METHYLTRANSFERASE, MITOCHONDRIAL"/>
    <property type="match status" value="1"/>
</dbReference>
<evidence type="ECO:0000256" key="2">
    <source>
        <dbReference type="ARBA" id="ARBA00022679"/>
    </source>
</evidence>
<name>A0A344U9D4_9ACTN</name>
<dbReference type="PANTHER" id="PTHR43464">
    <property type="entry name" value="METHYLTRANSFERASE"/>
    <property type="match status" value="1"/>
</dbReference>
<dbReference type="KEGG" id="sgz:C0216_14480"/>
<evidence type="ECO:0000313" key="5">
    <source>
        <dbReference type="EMBL" id="AXE27505.1"/>
    </source>
</evidence>
<evidence type="ECO:0000256" key="1">
    <source>
        <dbReference type="ARBA" id="ARBA00022603"/>
    </source>
</evidence>
<keyword evidence="3" id="KW-0949">S-adenosyl-L-methionine</keyword>
<dbReference type="CDD" id="cd02440">
    <property type="entry name" value="AdoMet_MTases"/>
    <property type="match status" value="1"/>
</dbReference>
<organism evidence="5 6">
    <name type="scientific">Streptomyces globosus</name>
    <dbReference type="NCBI Taxonomy" id="68209"/>
    <lineage>
        <taxon>Bacteria</taxon>
        <taxon>Bacillati</taxon>
        <taxon>Actinomycetota</taxon>
        <taxon>Actinomycetes</taxon>
        <taxon>Kitasatosporales</taxon>
        <taxon>Streptomycetaceae</taxon>
        <taxon>Streptomyces</taxon>
    </lineage>
</organism>
<keyword evidence="1" id="KW-0489">Methyltransferase</keyword>
<protein>
    <recommendedName>
        <fullName evidence="4">Methyltransferase domain-containing protein</fullName>
    </recommendedName>
</protein>
<keyword evidence="2" id="KW-0808">Transferase</keyword>
<accession>A0A344U9D4</accession>
<gene>
    <name evidence="5" type="ORF">C0216_14480</name>
</gene>
<reference evidence="5 6" key="1">
    <citation type="submission" date="2018-01" db="EMBL/GenBank/DDBJ databases">
        <title>Draft genome Sequence of streptomyces globosus LZH-48.</title>
        <authorList>
            <person name="Ran K."/>
            <person name="Li Z."/>
            <person name="Wei S."/>
            <person name="Dong R."/>
        </authorList>
    </citation>
    <scope>NUCLEOTIDE SEQUENCE [LARGE SCALE GENOMIC DNA]</scope>
    <source>
        <strain evidence="5 6">LZH-48</strain>
    </source>
</reference>
<dbReference type="GO" id="GO:0032259">
    <property type="term" value="P:methylation"/>
    <property type="evidence" value="ECO:0007669"/>
    <property type="project" value="UniProtKB-KW"/>
</dbReference>
<dbReference type="SUPFAM" id="SSF53335">
    <property type="entry name" value="S-adenosyl-L-methionine-dependent methyltransferases"/>
    <property type="match status" value="1"/>
</dbReference>